<dbReference type="PROSITE" id="PS50893">
    <property type="entry name" value="ABC_TRANSPORTER_2"/>
    <property type="match status" value="2"/>
</dbReference>
<organism evidence="11 12">
    <name type="scientific">Cafeteria roenbergensis</name>
    <name type="common">Marine flagellate</name>
    <dbReference type="NCBI Taxonomy" id="33653"/>
    <lineage>
        <taxon>Eukaryota</taxon>
        <taxon>Sar</taxon>
        <taxon>Stramenopiles</taxon>
        <taxon>Bigyra</taxon>
        <taxon>Opalozoa</taxon>
        <taxon>Bicosoecida</taxon>
        <taxon>Cafeteriaceae</taxon>
        <taxon>Cafeteria</taxon>
    </lineage>
</organism>
<evidence type="ECO:0000256" key="6">
    <source>
        <dbReference type="ARBA" id="ARBA00022989"/>
    </source>
</evidence>
<feature type="domain" description="ABC transporter" evidence="10">
    <location>
        <begin position="756"/>
        <end position="998"/>
    </location>
</feature>
<evidence type="ECO:0000256" key="7">
    <source>
        <dbReference type="ARBA" id="ARBA00023136"/>
    </source>
</evidence>
<keyword evidence="12" id="KW-1185">Reference proteome</keyword>
<gene>
    <name evidence="11" type="ORF">FNF29_04494</name>
</gene>
<proteinExistence type="predicted"/>
<feature type="domain" description="ABC transporter" evidence="10">
    <location>
        <begin position="26"/>
        <end position="283"/>
    </location>
</feature>
<name>A0A5A8CHH5_CAFRO</name>
<feature type="transmembrane region" description="Helical" evidence="9">
    <location>
        <begin position="1170"/>
        <end position="1198"/>
    </location>
</feature>
<dbReference type="GO" id="GO:0016887">
    <property type="term" value="F:ATP hydrolysis activity"/>
    <property type="evidence" value="ECO:0007669"/>
    <property type="project" value="InterPro"/>
</dbReference>
<feature type="transmembrane region" description="Helical" evidence="9">
    <location>
        <begin position="502"/>
        <end position="520"/>
    </location>
</feature>
<feature type="transmembrane region" description="Helical" evidence="9">
    <location>
        <begin position="532"/>
        <end position="552"/>
    </location>
</feature>
<dbReference type="SUPFAM" id="SSF52540">
    <property type="entry name" value="P-loop containing nucleoside triphosphate hydrolases"/>
    <property type="match status" value="2"/>
</dbReference>
<evidence type="ECO:0000256" key="2">
    <source>
        <dbReference type="ARBA" id="ARBA00022448"/>
    </source>
</evidence>
<evidence type="ECO:0000259" key="10">
    <source>
        <dbReference type="PROSITE" id="PS50893"/>
    </source>
</evidence>
<protein>
    <recommendedName>
        <fullName evidence="10">ABC transporter domain-containing protein</fullName>
    </recommendedName>
</protein>
<evidence type="ECO:0000256" key="5">
    <source>
        <dbReference type="ARBA" id="ARBA00022840"/>
    </source>
</evidence>
<evidence type="ECO:0000313" key="12">
    <source>
        <dbReference type="Proteomes" id="UP000323011"/>
    </source>
</evidence>
<feature type="transmembrane region" description="Helical" evidence="9">
    <location>
        <begin position="1219"/>
        <end position="1243"/>
    </location>
</feature>
<dbReference type="InterPro" id="IPR003439">
    <property type="entry name" value="ABC_transporter-like_ATP-bd"/>
</dbReference>
<comment type="subcellular location">
    <subcellularLocation>
        <location evidence="1">Membrane</location>
        <topology evidence="1">Multi-pass membrane protein</topology>
    </subcellularLocation>
</comment>
<keyword evidence="5" id="KW-0067">ATP-binding</keyword>
<evidence type="ECO:0000313" key="11">
    <source>
        <dbReference type="EMBL" id="KAA0151570.1"/>
    </source>
</evidence>
<feature type="transmembrane region" description="Helical" evidence="9">
    <location>
        <begin position="422"/>
        <end position="443"/>
    </location>
</feature>
<dbReference type="InterPro" id="IPR003593">
    <property type="entry name" value="AAA+_ATPase"/>
</dbReference>
<dbReference type="EMBL" id="VLTN01000026">
    <property type="protein sequence ID" value="KAA0151570.1"/>
    <property type="molecule type" value="Genomic_DNA"/>
</dbReference>
<dbReference type="Pfam" id="PF00005">
    <property type="entry name" value="ABC_tran"/>
    <property type="match status" value="2"/>
</dbReference>
<keyword evidence="3 9" id="KW-0812">Transmembrane</keyword>
<feature type="region of interest" description="Disordered" evidence="8">
    <location>
        <begin position="1030"/>
        <end position="1053"/>
    </location>
</feature>
<dbReference type="SMART" id="SM00382">
    <property type="entry name" value="AAA"/>
    <property type="match status" value="2"/>
</dbReference>
<evidence type="ECO:0000256" key="4">
    <source>
        <dbReference type="ARBA" id="ARBA00022741"/>
    </source>
</evidence>
<dbReference type="Proteomes" id="UP000323011">
    <property type="component" value="Unassembled WGS sequence"/>
</dbReference>
<dbReference type="Gene3D" id="3.40.50.300">
    <property type="entry name" value="P-loop containing nucleotide triphosphate hydrolases"/>
    <property type="match status" value="2"/>
</dbReference>
<feature type="transmembrane region" description="Helical" evidence="9">
    <location>
        <begin position="1147"/>
        <end position="1164"/>
    </location>
</feature>
<comment type="caution">
    <text evidence="11">The sequence shown here is derived from an EMBL/GenBank/DDBJ whole genome shotgun (WGS) entry which is preliminary data.</text>
</comment>
<feature type="transmembrane region" description="Helical" evidence="9">
    <location>
        <begin position="464"/>
        <end position="490"/>
    </location>
</feature>
<feature type="transmembrane region" description="Helical" evidence="9">
    <location>
        <begin position="627"/>
        <end position="650"/>
    </location>
</feature>
<feature type="transmembrane region" description="Helical" evidence="9">
    <location>
        <begin position="1384"/>
        <end position="1404"/>
    </location>
</feature>
<keyword evidence="6 9" id="KW-1133">Transmembrane helix</keyword>
<feature type="transmembrane region" description="Helical" evidence="9">
    <location>
        <begin position="1255"/>
        <end position="1277"/>
    </location>
</feature>
<keyword evidence="4" id="KW-0547">Nucleotide-binding</keyword>
<dbReference type="GO" id="GO:0140359">
    <property type="term" value="F:ABC-type transporter activity"/>
    <property type="evidence" value="ECO:0007669"/>
    <property type="project" value="InterPro"/>
</dbReference>
<dbReference type="OMA" id="FAHRCCG"/>
<evidence type="ECO:0000256" key="8">
    <source>
        <dbReference type="SAM" id="MobiDB-lite"/>
    </source>
</evidence>
<reference evidence="11 12" key="1">
    <citation type="submission" date="2019-07" db="EMBL/GenBank/DDBJ databases">
        <title>Genomes of Cafeteria roenbergensis.</title>
        <authorList>
            <person name="Fischer M.G."/>
            <person name="Hackl T."/>
            <person name="Roman M."/>
        </authorList>
    </citation>
    <scope>NUCLEOTIDE SEQUENCE [LARGE SCALE GENOMIC DNA]</scope>
    <source>
        <strain evidence="11 12">BVI</strain>
    </source>
</reference>
<dbReference type="PANTHER" id="PTHR19241">
    <property type="entry name" value="ATP-BINDING CASSETTE TRANSPORTER"/>
    <property type="match status" value="1"/>
</dbReference>
<evidence type="ECO:0000256" key="1">
    <source>
        <dbReference type="ARBA" id="ARBA00004141"/>
    </source>
</evidence>
<sequence length="1411" mass="149610">MKHATAGDALRRIREAHGQAFPRVQVVWDGVSVTGSKPQGACASKPAPVLENVQAKADPGRLTMVIGNPGSGKSTLLRLGSLLPVPGARVTGGATRLSVVGADAEFNAEVAHWPRLASMATQFDNHFGLLTVGETLAFAAANQQPAVPGGPTGLSAEEVAKHIGLDNVMNTRLGTETVRGVSGGEARRVSVGEAMVGPARVWMLDSFSDGLDAARTKAITSGLLRPFAEELGGTVVAALQQPAQELFELFDDVILLRDGRCLYCGPVADAPAFFEGKLGLKREDDVSDPEFLAAVCSEPESFGRPGRRVASAPLSDVPLTAPSLAAAYVAHVVREDDSAADAPLLSSNGSTGPLDKEQARAIFAASYARNGFAQTASVSYREVVNTVRDIQFLQSHFVRALVLSVVVGSLFSGLGVDDFVQRISLIFFACLQLAMGGAAELPVALNNKIIVDRQSRVNHMYRPFLYALSVSLVYLPIVALETILFCAPMYYMVGFAEAGERFAVFLCITLIMVICMTATFRWIAWASGSLEVALAATVPFIALFTLFSGFLATRSNLGWGDLGQGIYWFTPISWAIRALAINEFNAPEYDAVIPVPRAPPGTMMRKGTVYLQTYDVEPEDEWIAYGYIYLGAFAALTMLLGSVTFAFRIIGEPRGTQRHSSATAPVRTVASRGSTPGSRAGDADTGSVHPARASLDVPTIGHASGAATPAAATGKVSHGKKLAFRDLVFDVRLVGAAAKKAAAKQAKSDKKAEADPSVLDAGAVARGHKRLLHRISGVARPGRILALCGESGAGKTTLLNTLAGRTVTQGHVMGSIILGGTAIAATQLRPRVGYCEQFDRHLATATVREALEFSAWMRRGHAATHANVMAAVDEALDLLELRPVEHRAIGDEKAGWGLSRGERKRVTIGVELVADPSVLFLDEPTTALSSTQARDVARVIRRVADSGRTVVCTLHQPSAGVWSAMDDLLLLARGGYTVYYGPLGPVSRTMVDYLESLPGSHPLPDGMNPADYMLDVIGSQVANTELRGGVRTAPAGGEPALASRASTDAAGAHAEGKPAAAAAAAPTRAQLLRGKFIESAAKATLDETLDGMGIERDSHSRRLAKTSVAADAHGDASRPNFCVQFAMLTKRASVDFFRDTDFGLKRCVLFVLLALISGGVFFQIEDVDQAGVASLVGGVVMGVIFVSAITANTTSVAIGKRRPSFTREQAAHTFDPTAYGLALTVANLPWIFVFSVLFTAVYALMVGYEFSVMPFMLLVVFILANSFSLIAMVLGFLAETPQLVTSLLSVALAVASMFSGFFLPRADIPDGWIWLHYISPQSYALEAAIPAAFVCPEGEPLVSYARGPCGTIDALDGGVLKKDVPKLDFIEGLYGLEAQNSGRAIGIMVAESAALLLLFIFALWRLRSKAA</sequence>
<dbReference type="PROSITE" id="PS00211">
    <property type="entry name" value="ABC_TRANSPORTER_1"/>
    <property type="match status" value="1"/>
</dbReference>
<keyword evidence="7 9" id="KW-0472">Membrane</keyword>
<dbReference type="InterPro" id="IPR017871">
    <property type="entry name" value="ABC_transporter-like_CS"/>
</dbReference>
<dbReference type="InterPro" id="IPR027417">
    <property type="entry name" value="P-loop_NTPase"/>
</dbReference>
<evidence type="ECO:0000256" key="9">
    <source>
        <dbReference type="SAM" id="Phobius"/>
    </source>
</evidence>
<accession>A0A5A8CHH5</accession>
<feature type="transmembrane region" description="Helical" evidence="9">
    <location>
        <begin position="1284"/>
        <end position="1303"/>
    </location>
</feature>
<dbReference type="Pfam" id="PF01061">
    <property type="entry name" value="ABC2_membrane"/>
    <property type="match status" value="2"/>
</dbReference>
<dbReference type="GO" id="GO:0016020">
    <property type="term" value="C:membrane"/>
    <property type="evidence" value="ECO:0007669"/>
    <property type="project" value="UniProtKB-SubCell"/>
</dbReference>
<keyword evidence="2" id="KW-0813">Transport</keyword>
<evidence type="ECO:0000256" key="3">
    <source>
        <dbReference type="ARBA" id="ARBA00022692"/>
    </source>
</evidence>
<dbReference type="InterPro" id="IPR013525">
    <property type="entry name" value="ABC2_TM"/>
</dbReference>
<dbReference type="GO" id="GO:0005524">
    <property type="term" value="F:ATP binding"/>
    <property type="evidence" value="ECO:0007669"/>
    <property type="project" value="UniProtKB-KW"/>
</dbReference>
<feature type="region of interest" description="Disordered" evidence="8">
    <location>
        <begin position="656"/>
        <end position="691"/>
    </location>
</feature>